<dbReference type="InterPro" id="IPR001173">
    <property type="entry name" value="Glyco_trans_2-like"/>
</dbReference>
<evidence type="ECO:0000313" key="3">
    <source>
        <dbReference type="Proteomes" id="UP000654075"/>
    </source>
</evidence>
<dbReference type="EMBL" id="CAJNNV010005749">
    <property type="protein sequence ID" value="CAE8592568.1"/>
    <property type="molecule type" value="Genomic_DNA"/>
</dbReference>
<dbReference type="PANTHER" id="PTHR22916:SF3">
    <property type="entry name" value="UDP-GLCNAC:BETAGAL BETA-1,3-N-ACETYLGLUCOSAMINYLTRANSFERASE-LIKE PROTEIN 1"/>
    <property type="match status" value="1"/>
</dbReference>
<accession>A0A813E1L1</accession>
<keyword evidence="3" id="KW-1185">Reference proteome</keyword>
<feature type="domain" description="Glycosyltransferase 2-like" evidence="1">
    <location>
        <begin position="15"/>
        <end position="74"/>
    </location>
</feature>
<organism evidence="2 3">
    <name type="scientific">Polarella glacialis</name>
    <name type="common">Dinoflagellate</name>
    <dbReference type="NCBI Taxonomy" id="89957"/>
    <lineage>
        <taxon>Eukaryota</taxon>
        <taxon>Sar</taxon>
        <taxon>Alveolata</taxon>
        <taxon>Dinophyceae</taxon>
        <taxon>Suessiales</taxon>
        <taxon>Suessiaceae</taxon>
        <taxon>Polarella</taxon>
    </lineage>
</organism>
<name>A0A813E1L1_POLGL</name>
<sequence length="373" mass="40490">MSGGASESASPPLVSVVVPCHNAERWLAECLASVAAQTYRPLELSLWDDASSDSSPAVVLDALPQLKDAGVRVTLGGSGFRSAEGQATADSNSEESASKPLGCGTAKNRAVLQSSGDFLCFLDADDVMRPRRVEAQLGLALARKGCVGAGCLVGSCIVREPCDAQPRYTAWLNSLTQEQLLLQRFKECTLAMPTWFCARAVFDAASGFLETGPGTPEDLDFLYRHVRSGGSLARVDEPLVMYRYHEKQQSHGVSANSIWALRVEELESGLLAHLESFSLWGAGRDGKRLYKSLRPASRQKVVAFLDVDPGKLAAGHYFDREHGEKVPIVEWKMASEAKFQPAIICVKSGLHSGFENNVASLGLQEGRQYWHFN</sequence>
<dbReference type="InterPro" id="IPR029044">
    <property type="entry name" value="Nucleotide-diphossugar_trans"/>
</dbReference>
<reference evidence="2" key="1">
    <citation type="submission" date="2021-02" db="EMBL/GenBank/DDBJ databases">
        <authorList>
            <person name="Dougan E. K."/>
            <person name="Rhodes N."/>
            <person name="Thang M."/>
            <person name="Chan C."/>
        </authorList>
    </citation>
    <scope>NUCLEOTIDE SEQUENCE</scope>
</reference>
<feature type="domain" description="Glycosyltransferase 2-like" evidence="1">
    <location>
        <begin position="99"/>
        <end position="154"/>
    </location>
</feature>
<dbReference type="AlphaFoldDB" id="A0A813E1L1"/>
<dbReference type="Pfam" id="PF00535">
    <property type="entry name" value="Glycos_transf_2"/>
    <property type="match status" value="2"/>
</dbReference>
<dbReference type="GO" id="GO:0016758">
    <property type="term" value="F:hexosyltransferase activity"/>
    <property type="evidence" value="ECO:0007669"/>
    <property type="project" value="UniProtKB-ARBA"/>
</dbReference>
<gene>
    <name evidence="2" type="ORF">PGLA1383_LOCUS11215</name>
</gene>
<dbReference type="Gene3D" id="3.90.550.10">
    <property type="entry name" value="Spore Coat Polysaccharide Biosynthesis Protein SpsA, Chain A"/>
    <property type="match status" value="1"/>
</dbReference>
<protein>
    <recommendedName>
        <fullName evidence="1">Glycosyltransferase 2-like domain-containing protein</fullName>
    </recommendedName>
</protein>
<dbReference type="Proteomes" id="UP000654075">
    <property type="component" value="Unassembled WGS sequence"/>
</dbReference>
<dbReference type="PANTHER" id="PTHR22916">
    <property type="entry name" value="GLYCOSYLTRANSFERASE"/>
    <property type="match status" value="1"/>
</dbReference>
<evidence type="ECO:0000313" key="2">
    <source>
        <dbReference type="EMBL" id="CAE8592568.1"/>
    </source>
</evidence>
<comment type="caution">
    <text evidence="2">The sequence shown here is derived from an EMBL/GenBank/DDBJ whole genome shotgun (WGS) entry which is preliminary data.</text>
</comment>
<evidence type="ECO:0000259" key="1">
    <source>
        <dbReference type="Pfam" id="PF00535"/>
    </source>
</evidence>
<dbReference type="OMA" id="GWPEDYD"/>
<dbReference type="OrthoDB" id="206708at2759"/>
<proteinExistence type="predicted"/>
<dbReference type="SUPFAM" id="SSF53448">
    <property type="entry name" value="Nucleotide-diphospho-sugar transferases"/>
    <property type="match status" value="1"/>
</dbReference>